<keyword evidence="2" id="KW-1185">Reference proteome</keyword>
<dbReference type="EMBL" id="GG693879">
    <property type="protein sequence ID" value="EES52188.1"/>
    <property type="molecule type" value="Genomic_DNA"/>
</dbReference>
<accession>C6HZ02</accession>
<sequence>MTRSADFRDRWRKAILAPLLLWLLLSSSLSGCDIFNPPTFTRHQLAGVDMTVDYSQILSNHRDLAGQKVVVGGQVVHLENHTTRAYVEIAPSPLDRILRPKSPDPSAGHLLLVFPYPVDPSALRDGVRITVTGTVRRMKRPSRTAEGVTRRFVTVDVADLHTWLPPTQLIETSPFPVMTPGFTGPYQTP</sequence>
<gene>
    <name evidence="1" type="ORF">UBAL3_94320044</name>
</gene>
<evidence type="ECO:0000313" key="2">
    <source>
        <dbReference type="Proteomes" id="UP000009374"/>
    </source>
</evidence>
<dbReference type="PANTHER" id="PTHR37530:SF1">
    <property type="entry name" value="OUTER MEMBRANE PROTEIN SLP"/>
    <property type="match status" value="1"/>
</dbReference>
<evidence type="ECO:0000313" key="1">
    <source>
        <dbReference type="EMBL" id="EES52188.1"/>
    </source>
</evidence>
<dbReference type="InterPro" id="IPR004658">
    <property type="entry name" value="OMP_Slp"/>
</dbReference>
<dbReference type="Pfam" id="PF03843">
    <property type="entry name" value="Slp"/>
    <property type="match status" value="1"/>
</dbReference>
<dbReference type="AlphaFoldDB" id="C6HZ02"/>
<reference evidence="1 2" key="1">
    <citation type="journal article" date="2009" name="Appl. Environ. Microbiol.">
        <title>Community genomic and proteomic analyses of chemoautotrophic iron-oxidizing "Leptospirillum rubarum" (Group II) and "Leptospirillum ferrodiazotrophum" (Group III) bacteria in acid mine drainage biofilms.</title>
        <authorList>
            <person name="Goltsman D.S."/>
            <person name="Denef V.J."/>
            <person name="Singer S.W."/>
            <person name="VerBerkmoes N.C."/>
            <person name="Lefsrud M."/>
            <person name="Mueller R.S."/>
            <person name="Dick G.J."/>
            <person name="Sun C.L."/>
            <person name="Wheeler K.E."/>
            <person name="Zemla A."/>
            <person name="Baker B.J."/>
            <person name="Hauser L."/>
            <person name="Land M."/>
            <person name="Shah M.B."/>
            <person name="Thelen M.P."/>
            <person name="Hettich R.L."/>
            <person name="Banfield J.F."/>
        </authorList>
    </citation>
    <scope>NUCLEOTIDE SEQUENCE [LARGE SCALE GENOMIC DNA]</scope>
</reference>
<dbReference type="PROSITE" id="PS51257">
    <property type="entry name" value="PROKAR_LIPOPROTEIN"/>
    <property type="match status" value="1"/>
</dbReference>
<evidence type="ECO:0008006" key="3">
    <source>
        <dbReference type="Google" id="ProtNLM"/>
    </source>
</evidence>
<dbReference type="GO" id="GO:0019867">
    <property type="term" value="C:outer membrane"/>
    <property type="evidence" value="ECO:0007669"/>
    <property type="project" value="InterPro"/>
</dbReference>
<proteinExistence type="predicted"/>
<dbReference type="PANTHER" id="PTHR37530">
    <property type="entry name" value="OUTER MEMBRANE PROTEIN SLP"/>
    <property type="match status" value="1"/>
</dbReference>
<dbReference type="Proteomes" id="UP000009374">
    <property type="component" value="Unassembled WGS sequence"/>
</dbReference>
<organism evidence="1 2">
    <name type="scientific">Leptospirillum ferrodiazotrophum</name>
    <dbReference type="NCBI Taxonomy" id="412449"/>
    <lineage>
        <taxon>Bacteria</taxon>
        <taxon>Pseudomonadati</taxon>
        <taxon>Nitrospirota</taxon>
        <taxon>Nitrospiria</taxon>
        <taxon>Nitrospirales</taxon>
        <taxon>Nitrospiraceae</taxon>
        <taxon>Leptospirillum</taxon>
    </lineage>
</organism>
<name>C6HZ02_9BACT</name>
<protein>
    <recommendedName>
        <fullName evidence="3">Outer membrane lipoprotein</fullName>
    </recommendedName>
</protein>